<accession>A0AAN4ZGY3</accession>
<protein>
    <submittedName>
        <fullName evidence="1">Uncharacterized protein</fullName>
    </submittedName>
</protein>
<organism evidence="1 2">
    <name type="scientific">Pristionchus mayeri</name>
    <dbReference type="NCBI Taxonomy" id="1317129"/>
    <lineage>
        <taxon>Eukaryota</taxon>
        <taxon>Metazoa</taxon>
        <taxon>Ecdysozoa</taxon>
        <taxon>Nematoda</taxon>
        <taxon>Chromadorea</taxon>
        <taxon>Rhabditida</taxon>
        <taxon>Rhabditina</taxon>
        <taxon>Diplogasteromorpha</taxon>
        <taxon>Diplogasteroidea</taxon>
        <taxon>Neodiplogasteridae</taxon>
        <taxon>Pristionchus</taxon>
    </lineage>
</organism>
<gene>
    <name evidence="1" type="ORF">PMAYCL1PPCAC_08443</name>
</gene>
<sequence>EWIHGEFFNDDHVCEIDISERAKHGILHCSGNDADVVRSSTGMEPTELQQYLAFVYASAVDLVQSITSIPVNRLQLPTCRWEVIRLQKSLQMETFERSCKPR</sequence>
<comment type="caution">
    <text evidence="1">The sequence shown here is derived from an EMBL/GenBank/DDBJ whole genome shotgun (WGS) entry which is preliminary data.</text>
</comment>
<evidence type="ECO:0000313" key="1">
    <source>
        <dbReference type="EMBL" id="GMR38248.1"/>
    </source>
</evidence>
<keyword evidence="2" id="KW-1185">Reference proteome</keyword>
<feature type="non-terminal residue" evidence="1">
    <location>
        <position position="1"/>
    </location>
</feature>
<proteinExistence type="predicted"/>
<dbReference type="Proteomes" id="UP001328107">
    <property type="component" value="Unassembled WGS sequence"/>
</dbReference>
<name>A0AAN4ZGY3_9BILA</name>
<dbReference type="EMBL" id="BTRK01000002">
    <property type="protein sequence ID" value="GMR38248.1"/>
    <property type="molecule type" value="Genomic_DNA"/>
</dbReference>
<evidence type="ECO:0000313" key="2">
    <source>
        <dbReference type="Proteomes" id="UP001328107"/>
    </source>
</evidence>
<reference evidence="2" key="1">
    <citation type="submission" date="2022-10" db="EMBL/GenBank/DDBJ databases">
        <title>Genome assembly of Pristionchus species.</title>
        <authorList>
            <person name="Yoshida K."/>
            <person name="Sommer R.J."/>
        </authorList>
    </citation>
    <scope>NUCLEOTIDE SEQUENCE [LARGE SCALE GENOMIC DNA]</scope>
    <source>
        <strain evidence="2">RS5460</strain>
    </source>
</reference>
<dbReference type="AlphaFoldDB" id="A0AAN4ZGY3"/>